<gene>
    <name evidence="7" type="ORF">ACFFRE_07000</name>
</gene>
<feature type="compositionally biased region" description="Low complexity" evidence="5">
    <location>
        <begin position="11"/>
        <end position="35"/>
    </location>
</feature>
<accession>A0ABV6C2H3</accession>
<keyword evidence="2 4" id="KW-0238">DNA-binding</keyword>
<keyword evidence="3" id="KW-0804">Transcription</keyword>
<dbReference type="InterPro" id="IPR009057">
    <property type="entry name" value="Homeodomain-like_sf"/>
</dbReference>
<feature type="region of interest" description="Disordered" evidence="5">
    <location>
        <begin position="1"/>
        <end position="39"/>
    </location>
</feature>
<organism evidence="7 8">
    <name type="scientific">Aciditerrimonas ferrireducens</name>
    <dbReference type="NCBI Taxonomy" id="667306"/>
    <lineage>
        <taxon>Bacteria</taxon>
        <taxon>Bacillati</taxon>
        <taxon>Actinomycetota</taxon>
        <taxon>Acidimicrobiia</taxon>
        <taxon>Acidimicrobiales</taxon>
        <taxon>Acidimicrobiaceae</taxon>
        <taxon>Aciditerrimonas</taxon>
    </lineage>
</organism>
<evidence type="ECO:0000256" key="2">
    <source>
        <dbReference type="ARBA" id="ARBA00023125"/>
    </source>
</evidence>
<proteinExistence type="predicted"/>
<evidence type="ECO:0000313" key="8">
    <source>
        <dbReference type="Proteomes" id="UP001589788"/>
    </source>
</evidence>
<dbReference type="PANTHER" id="PTHR30055:SF234">
    <property type="entry name" value="HTH-TYPE TRANSCRIPTIONAL REGULATOR BETI"/>
    <property type="match status" value="1"/>
</dbReference>
<dbReference type="PROSITE" id="PS50977">
    <property type="entry name" value="HTH_TETR_2"/>
    <property type="match status" value="1"/>
</dbReference>
<feature type="domain" description="HTH tetR-type" evidence="6">
    <location>
        <begin position="39"/>
        <end position="99"/>
    </location>
</feature>
<protein>
    <submittedName>
        <fullName evidence="7">TetR/AcrR family transcriptional regulator</fullName>
    </submittedName>
</protein>
<feature type="DNA-binding region" description="H-T-H motif" evidence="4">
    <location>
        <begin position="62"/>
        <end position="81"/>
    </location>
</feature>
<dbReference type="PROSITE" id="PS01081">
    <property type="entry name" value="HTH_TETR_1"/>
    <property type="match status" value="1"/>
</dbReference>
<reference evidence="7 8" key="1">
    <citation type="submission" date="2024-09" db="EMBL/GenBank/DDBJ databases">
        <authorList>
            <person name="Sun Q."/>
            <person name="Mori K."/>
        </authorList>
    </citation>
    <scope>NUCLEOTIDE SEQUENCE [LARGE SCALE GENOMIC DNA]</scope>
    <source>
        <strain evidence="7 8">JCM 15389</strain>
    </source>
</reference>
<keyword evidence="8" id="KW-1185">Reference proteome</keyword>
<dbReference type="Gene3D" id="1.10.357.10">
    <property type="entry name" value="Tetracycline Repressor, domain 2"/>
    <property type="match status" value="1"/>
</dbReference>
<sequence>MVQARSRRAGAESSAAPTRQESALGSAGRAGTARSAKGEQTRRAILRAAIERFGRDGFRATSVADIARDAGVSGTLAYAYFANKEDLFLAAVDEDAASVIRQGLLETIVDPSVEDWAQTLVWSVVAELDGHPLARRLLAGLEPDVTARVLEIPALAEVRKAAVERLRDEQLRGRVRADLDPELVGNGIVTIMLSLLMSVVQLGVDAVERYGAEVASVFHAALEPLGERAPVDAP</sequence>
<dbReference type="Pfam" id="PF00440">
    <property type="entry name" value="TetR_N"/>
    <property type="match status" value="1"/>
</dbReference>
<keyword evidence="1" id="KW-0805">Transcription regulation</keyword>
<comment type="caution">
    <text evidence="7">The sequence shown here is derived from an EMBL/GenBank/DDBJ whole genome shotgun (WGS) entry which is preliminary data.</text>
</comment>
<name>A0ABV6C2H3_9ACTN</name>
<dbReference type="PRINTS" id="PR00455">
    <property type="entry name" value="HTHTETR"/>
</dbReference>
<evidence type="ECO:0000256" key="1">
    <source>
        <dbReference type="ARBA" id="ARBA00023015"/>
    </source>
</evidence>
<evidence type="ECO:0000256" key="4">
    <source>
        <dbReference type="PROSITE-ProRule" id="PRU00335"/>
    </source>
</evidence>
<evidence type="ECO:0000313" key="7">
    <source>
        <dbReference type="EMBL" id="MFC0081893.1"/>
    </source>
</evidence>
<dbReference type="InterPro" id="IPR050109">
    <property type="entry name" value="HTH-type_TetR-like_transc_reg"/>
</dbReference>
<evidence type="ECO:0000256" key="5">
    <source>
        <dbReference type="SAM" id="MobiDB-lite"/>
    </source>
</evidence>
<evidence type="ECO:0000256" key="3">
    <source>
        <dbReference type="ARBA" id="ARBA00023163"/>
    </source>
</evidence>
<dbReference type="Proteomes" id="UP001589788">
    <property type="component" value="Unassembled WGS sequence"/>
</dbReference>
<dbReference type="SUPFAM" id="SSF46689">
    <property type="entry name" value="Homeodomain-like"/>
    <property type="match status" value="1"/>
</dbReference>
<dbReference type="InterPro" id="IPR023772">
    <property type="entry name" value="DNA-bd_HTH_TetR-type_CS"/>
</dbReference>
<dbReference type="EMBL" id="JBHLYQ010000055">
    <property type="protein sequence ID" value="MFC0081893.1"/>
    <property type="molecule type" value="Genomic_DNA"/>
</dbReference>
<evidence type="ECO:0000259" key="6">
    <source>
        <dbReference type="PROSITE" id="PS50977"/>
    </source>
</evidence>
<dbReference type="RefSeq" id="WP_312710532.1">
    <property type="nucleotide sequence ID" value="NZ_JAKHEX010000025.1"/>
</dbReference>
<dbReference type="PANTHER" id="PTHR30055">
    <property type="entry name" value="HTH-TYPE TRANSCRIPTIONAL REGULATOR RUTR"/>
    <property type="match status" value="1"/>
</dbReference>
<dbReference type="InterPro" id="IPR001647">
    <property type="entry name" value="HTH_TetR"/>
</dbReference>